<evidence type="ECO:0000256" key="11">
    <source>
        <dbReference type="RuleBase" id="RU361241"/>
    </source>
</evidence>
<feature type="domain" description="O-acyltransferase WSD1-like N-terminal" evidence="13">
    <location>
        <begin position="4"/>
        <end position="267"/>
    </location>
</feature>
<feature type="region of interest" description="Disordered" evidence="12">
    <location>
        <begin position="211"/>
        <end position="230"/>
    </location>
</feature>
<dbReference type="RefSeq" id="WP_085288702.1">
    <property type="nucleotide sequence ID" value="NZ_NCXM01000003.1"/>
</dbReference>
<comment type="similarity">
    <text evidence="3 11">Belongs to the long-chain O-acyltransferase family.</text>
</comment>
<dbReference type="GO" id="GO:0001666">
    <property type="term" value="P:response to hypoxia"/>
    <property type="evidence" value="ECO:0007669"/>
    <property type="project" value="TreeGrafter"/>
</dbReference>
<dbReference type="GO" id="GO:0004144">
    <property type="term" value="F:diacylglycerol O-acyltransferase activity"/>
    <property type="evidence" value="ECO:0007669"/>
    <property type="project" value="UniProtKB-EC"/>
</dbReference>
<protein>
    <recommendedName>
        <fullName evidence="4 11">Diacylglycerol O-acyltransferase</fullName>
        <ecNumber evidence="4 11">2.3.1.20</ecNumber>
    </recommendedName>
</protein>
<evidence type="ECO:0000259" key="13">
    <source>
        <dbReference type="Pfam" id="PF03007"/>
    </source>
</evidence>
<dbReference type="PANTHER" id="PTHR31650">
    <property type="entry name" value="O-ACYLTRANSFERASE (WSD1-LIKE) FAMILY PROTEIN"/>
    <property type="match status" value="1"/>
</dbReference>
<dbReference type="UniPathway" id="UPA00282"/>
<dbReference type="InterPro" id="IPR014292">
    <property type="entry name" value="Acyl_transf_WS/DGAT"/>
</dbReference>
<evidence type="ECO:0000313" key="15">
    <source>
        <dbReference type="EMBL" id="OSC31631.1"/>
    </source>
</evidence>
<organism evidence="15 16">
    <name type="scientific">Mycolicibacterium vulneris</name>
    <dbReference type="NCBI Taxonomy" id="547163"/>
    <lineage>
        <taxon>Bacteria</taxon>
        <taxon>Bacillati</taxon>
        <taxon>Actinomycetota</taxon>
        <taxon>Actinomycetes</taxon>
        <taxon>Mycobacteriales</taxon>
        <taxon>Mycobacteriaceae</taxon>
        <taxon>Mycolicibacterium</taxon>
    </lineage>
</organism>
<feature type="region of interest" description="Disordered" evidence="12">
    <location>
        <begin position="156"/>
        <end position="176"/>
    </location>
</feature>
<gene>
    <name evidence="15" type="ORF">B8W69_04145</name>
</gene>
<dbReference type="AlphaFoldDB" id="A0A1X2LCC4"/>
<dbReference type="GO" id="GO:0019432">
    <property type="term" value="P:triglyceride biosynthetic process"/>
    <property type="evidence" value="ECO:0007669"/>
    <property type="project" value="UniProtKB-UniPathway"/>
</dbReference>
<evidence type="ECO:0000256" key="7">
    <source>
        <dbReference type="ARBA" id="ARBA00022798"/>
    </source>
</evidence>
<keyword evidence="9 11" id="KW-0012">Acyltransferase</keyword>
<keyword evidence="16" id="KW-1185">Reference proteome</keyword>
<keyword evidence="7 11" id="KW-0319">Glycerol metabolism</keyword>
<keyword evidence="5 11" id="KW-0444">Lipid biosynthesis</keyword>
<name>A0A1X2LCC4_9MYCO</name>
<feature type="domain" description="O-acyltransferase WSD1 C-terminal" evidence="14">
    <location>
        <begin position="307"/>
        <end position="454"/>
    </location>
</feature>
<evidence type="ECO:0000256" key="4">
    <source>
        <dbReference type="ARBA" id="ARBA00013244"/>
    </source>
</evidence>
<dbReference type="Pfam" id="PF03007">
    <property type="entry name" value="WS_DGAT_cat"/>
    <property type="match status" value="1"/>
</dbReference>
<sequence>MKRLNGWDALMLYSETPNIHMHTLKVAVIDASNHPGDYTFELFQRTLGRRLHLLEPLRYQLVDMPFKLHRPMWLENARIDLDYHVRRARVAAPGGRRELDTLIGEITASPLDRTRPLWEFHFVEGMADNRFAVIGKVHHALADGVASANLMARAIDTRSTSRSERDNDGGSVPPSTGVLLRAAARDHLDQIRELPALITSTVNGITRVRRRSRERDHNATMAKNFRPPPTFLNHLVPPGRTFASATLSLADVKATSKHFGVTINDLVLATAAGALRELLLRYDGRAAEPIIASVPASLDTSPDRIVGNQLGAMLVSLPVHLDDPVERVTLSHAAAGIAKENFHLLGPAIMSRWSAYLPPPVAPRAFAWLARHEAQNMLMNVPISNVPGPRERGTIAGAPMTEIYSVGPVMNGSAMNMTVWSYVDQFNISVIADDHTFADTHEVTDAMTRSFAEIRSAAGLSGALTAVGTAMAHVTPDAQRHPR</sequence>
<dbReference type="SUPFAM" id="SSF52777">
    <property type="entry name" value="CoA-dependent acyltransferases"/>
    <property type="match status" value="1"/>
</dbReference>
<dbReference type="GO" id="GO:0071731">
    <property type="term" value="P:response to nitric oxide"/>
    <property type="evidence" value="ECO:0007669"/>
    <property type="project" value="TreeGrafter"/>
</dbReference>
<dbReference type="OrthoDB" id="9810950at2"/>
<dbReference type="InterPro" id="IPR009721">
    <property type="entry name" value="O-acyltransferase_WSD1_C"/>
</dbReference>
<keyword evidence="8 11" id="KW-0443">Lipid metabolism</keyword>
<evidence type="ECO:0000256" key="9">
    <source>
        <dbReference type="ARBA" id="ARBA00023315"/>
    </source>
</evidence>
<comment type="catalytic activity">
    <reaction evidence="10 11">
        <text>an acyl-CoA + a 1,2-diacyl-sn-glycerol = a triacyl-sn-glycerol + CoA</text>
        <dbReference type="Rhea" id="RHEA:10868"/>
        <dbReference type="ChEBI" id="CHEBI:17815"/>
        <dbReference type="ChEBI" id="CHEBI:57287"/>
        <dbReference type="ChEBI" id="CHEBI:58342"/>
        <dbReference type="ChEBI" id="CHEBI:64615"/>
        <dbReference type="EC" id="2.3.1.20"/>
    </reaction>
</comment>
<evidence type="ECO:0000256" key="8">
    <source>
        <dbReference type="ARBA" id="ARBA00023098"/>
    </source>
</evidence>
<evidence type="ECO:0000256" key="12">
    <source>
        <dbReference type="SAM" id="MobiDB-lite"/>
    </source>
</evidence>
<dbReference type="GO" id="GO:0006071">
    <property type="term" value="P:glycerol metabolic process"/>
    <property type="evidence" value="ECO:0007669"/>
    <property type="project" value="UniProtKB-KW"/>
</dbReference>
<evidence type="ECO:0000256" key="10">
    <source>
        <dbReference type="ARBA" id="ARBA00048109"/>
    </source>
</evidence>
<proteinExistence type="inferred from homology"/>
<evidence type="ECO:0000256" key="2">
    <source>
        <dbReference type="ARBA" id="ARBA00005189"/>
    </source>
</evidence>
<feature type="compositionally biased region" description="Basic and acidic residues" evidence="12">
    <location>
        <begin position="156"/>
        <end position="168"/>
    </location>
</feature>
<comment type="pathway">
    <text evidence="2">Lipid metabolism.</text>
</comment>
<dbReference type="GO" id="GO:0051701">
    <property type="term" value="P:biological process involved in interaction with host"/>
    <property type="evidence" value="ECO:0007669"/>
    <property type="project" value="TreeGrafter"/>
</dbReference>
<dbReference type="NCBIfam" id="TIGR02946">
    <property type="entry name" value="acyl_WS_DGAT"/>
    <property type="match status" value="1"/>
</dbReference>
<evidence type="ECO:0000256" key="3">
    <source>
        <dbReference type="ARBA" id="ARBA00009587"/>
    </source>
</evidence>
<dbReference type="EC" id="2.3.1.20" evidence="4 11"/>
<dbReference type="InterPro" id="IPR045034">
    <property type="entry name" value="O-acyltransferase_WSD1-like"/>
</dbReference>
<evidence type="ECO:0000256" key="6">
    <source>
        <dbReference type="ARBA" id="ARBA00022679"/>
    </source>
</evidence>
<comment type="caution">
    <text evidence="15">The sequence shown here is derived from an EMBL/GenBank/DDBJ whole genome shotgun (WGS) entry which is preliminary data.</text>
</comment>
<accession>A0A1X2LCC4</accession>
<reference evidence="15 16" key="1">
    <citation type="submission" date="2017-04" db="EMBL/GenBank/DDBJ databases">
        <title>The new phylogeny of genus Mycobacterium.</title>
        <authorList>
            <person name="Tortoli E."/>
            <person name="Trovato A."/>
            <person name="Cirillo D.M."/>
        </authorList>
    </citation>
    <scope>NUCLEOTIDE SEQUENCE [LARGE SCALE GENOMIC DNA]</scope>
    <source>
        <strain evidence="15 16">DSM 45247</strain>
    </source>
</reference>
<evidence type="ECO:0000256" key="1">
    <source>
        <dbReference type="ARBA" id="ARBA00004771"/>
    </source>
</evidence>
<dbReference type="PANTHER" id="PTHR31650:SF1">
    <property type="entry name" value="WAX ESTER SYNTHASE_DIACYLGLYCEROL ACYLTRANSFERASE 4-RELATED"/>
    <property type="match status" value="1"/>
</dbReference>
<dbReference type="InterPro" id="IPR004255">
    <property type="entry name" value="O-acyltransferase_WSD1_N"/>
</dbReference>
<dbReference type="Proteomes" id="UP000242320">
    <property type="component" value="Unassembled WGS sequence"/>
</dbReference>
<evidence type="ECO:0000256" key="5">
    <source>
        <dbReference type="ARBA" id="ARBA00022516"/>
    </source>
</evidence>
<keyword evidence="6 11" id="KW-0808">Transferase</keyword>
<dbReference type="Pfam" id="PF06974">
    <property type="entry name" value="WS_DGAT_C"/>
    <property type="match status" value="1"/>
</dbReference>
<dbReference type="EMBL" id="NCXM01000003">
    <property type="protein sequence ID" value="OSC31631.1"/>
    <property type="molecule type" value="Genomic_DNA"/>
</dbReference>
<evidence type="ECO:0000259" key="14">
    <source>
        <dbReference type="Pfam" id="PF06974"/>
    </source>
</evidence>
<comment type="pathway">
    <text evidence="1 11">Glycerolipid metabolism; triacylglycerol biosynthesis.</text>
</comment>
<dbReference type="GO" id="GO:0005886">
    <property type="term" value="C:plasma membrane"/>
    <property type="evidence" value="ECO:0007669"/>
    <property type="project" value="TreeGrafter"/>
</dbReference>
<evidence type="ECO:0000313" key="16">
    <source>
        <dbReference type="Proteomes" id="UP000242320"/>
    </source>
</evidence>